<gene>
    <name evidence="2" type="ORF">SSE37_15938</name>
</gene>
<feature type="non-terminal residue" evidence="2">
    <location>
        <position position="195"/>
    </location>
</feature>
<evidence type="ECO:0000256" key="1">
    <source>
        <dbReference type="SAM" id="MobiDB-lite"/>
    </source>
</evidence>
<reference evidence="2 3" key="1">
    <citation type="submission" date="2006-06" db="EMBL/GenBank/DDBJ databases">
        <authorList>
            <person name="Moran M.A."/>
            <person name="Ferriera S."/>
            <person name="Johnson J."/>
            <person name="Kravitz S."/>
            <person name="Beeson K."/>
            <person name="Sutton G."/>
            <person name="Rogers Y.-H."/>
            <person name="Friedman R."/>
            <person name="Frazier M."/>
            <person name="Venter J.C."/>
        </authorList>
    </citation>
    <scope>NUCLEOTIDE SEQUENCE [LARGE SCALE GENOMIC DNA]</scope>
    <source>
        <strain evidence="2 3">E-37</strain>
    </source>
</reference>
<sequence length="195" mass="21079">MAVAGLRRLAVEGAAVGFCETHVAVADLRLAYRHLVEDQRHRRRVGGRRRGRRGGGRGGDGRRHLATALDALLDLQRRRGGAGHRIAACAPGVVVHRDADQPGALKQSQLLAFQEPHRPAITQIELRVDAVLVVIHRAAFVDGEDAGREDEPPVALDPVDGHRVAVDDARRPAAHKPAPGLFRHDIHAPAAHVVE</sequence>
<accession>A3KB20</accession>
<dbReference type="AlphaFoldDB" id="A3KB20"/>
<feature type="compositionally biased region" description="Basic residues" evidence="1">
    <location>
        <begin position="41"/>
        <end position="55"/>
    </location>
</feature>
<dbReference type="Proteomes" id="UP000005713">
    <property type="component" value="Unassembled WGS sequence"/>
</dbReference>
<protein>
    <submittedName>
        <fullName evidence="2">Uncharacterized protein</fullName>
    </submittedName>
</protein>
<keyword evidence="3" id="KW-1185">Reference proteome</keyword>
<evidence type="ECO:0000313" key="3">
    <source>
        <dbReference type="Proteomes" id="UP000005713"/>
    </source>
</evidence>
<feature type="region of interest" description="Disordered" evidence="1">
    <location>
        <begin position="41"/>
        <end position="63"/>
    </location>
</feature>
<proteinExistence type="predicted"/>
<comment type="caution">
    <text evidence="2">The sequence shown here is derived from an EMBL/GenBank/DDBJ whole genome shotgun (WGS) entry which is preliminary data.</text>
</comment>
<name>A3KB20_SAGS3</name>
<evidence type="ECO:0000313" key="2">
    <source>
        <dbReference type="EMBL" id="EBA05605.1"/>
    </source>
</evidence>
<organism evidence="2 3">
    <name type="scientific">Sagittula stellata (strain ATCC 700073 / DSM 11524 / E-37)</name>
    <dbReference type="NCBI Taxonomy" id="388399"/>
    <lineage>
        <taxon>Bacteria</taxon>
        <taxon>Pseudomonadati</taxon>
        <taxon>Pseudomonadota</taxon>
        <taxon>Alphaproteobacteria</taxon>
        <taxon>Rhodobacterales</taxon>
        <taxon>Roseobacteraceae</taxon>
        <taxon>Sagittula</taxon>
    </lineage>
</organism>
<dbReference type="EMBL" id="AAYA01000029">
    <property type="protein sequence ID" value="EBA05605.1"/>
    <property type="molecule type" value="Genomic_DNA"/>
</dbReference>